<evidence type="ECO:0000256" key="5">
    <source>
        <dbReference type="ARBA" id="ARBA00023136"/>
    </source>
</evidence>
<feature type="transmembrane region" description="Helical" evidence="6">
    <location>
        <begin position="464"/>
        <end position="483"/>
    </location>
</feature>
<reference evidence="7 8" key="1">
    <citation type="submission" date="2009-01" db="EMBL/GenBank/DDBJ databases">
        <authorList>
            <person name="Qin X."/>
            <person name="Bachman B."/>
            <person name="Battles P."/>
            <person name="Bell A."/>
            <person name="Bess C."/>
            <person name="Bickham C."/>
            <person name="Chaboub L."/>
            <person name="Chen D."/>
            <person name="Coyle M."/>
            <person name="Deiros D.R."/>
            <person name="Dinh H."/>
            <person name="Forbes L."/>
            <person name="Fowler G."/>
            <person name="Francisco L."/>
            <person name="Fu Q."/>
            <person name="Gubbala S."/>
            <person name="Hale W."/>
            <person name="Han Y."/>
            <person name="Hemphill L."/>
            <person name="Highlander S.K."/>
            <person name="Hirani K."/>
            <person name="Hogues M."/>
            <person name="Jackson L."/>
            <person name="Jakkamsetti A."/>
            <person name="Javaid M."/>
            <person name="Jiang H."/>
            <person name="Korchina V."/>
            <person name="Kovar C."/>
            <person name="Lara F."/>
            <person name="Lee S."/>
            <person name="Mata R."/>
            <person name="Mathew T."/>
            <person name="Moen C."/>
            <person name="Morales K."/>
            <person name="Munidasa M."/>
            <person name="Nazareth L."/>
            <person name="Ngo R."/>
            <person name="Nguyen L."/>
            <person name="Okwuonu G."/>
            <person name="Ongeri F."/>
            <person name="Patil S."/>
            <person name="Petrosino J."/>
            <person name="Pham C."/>
            <person name="Pham P."/>
            <person name="Pu L.-L."/>
            <person name="Puazo M."/>
            <person name="Raj R."/>
            <person name="Reid J."/>
            <person name="Rouhana J."/>
            <person name="Saada N."/>
            <person name="Shang Y."/>
            <person name="Simmons D."/>
            <person name="Thornton R."/>
            <person name="Warren J."/>
            <person name="Weissenberger G."/>
            <person name="Zhang J."/>
            <person name="Zhang L."/>
            <person name="Zhou C."/>
            <person name="Zhu D."/>
            <person name="Muzny D."/>
            <person name="Worley K."/>
            <person name="Gibbs R."/>
        </authorList>
    </citation>
    <scope>NUCLEOTIDE SEQUENCE [LARGE SCALE GENOMIC DNA]</scope>
    <source>
        <strain evidence="7 8">DSM 15436</strain>
    </source>
</reference>
<evidence type="ECO:0000256" key="4">
    <source>
        <dbReference type="ARBA" id="ARBA00022989"/>
    </source>
</evidence>
<proteinExistence type="predicted"/>
<dbReference type="HOGENOM" id="CLU_035307_0_1_11"/>
<dbReference type="InterPro" id="IPR018385">
    <property type="entry name" value="C4_dicarb_anaerob_car-like"/>
</dbReference>
<comment type="subcellular location">
    <subcellularLocation>
        <location evidence="1">Cell membrane</location>
        <topology evidence="1">Multi-pass membrane protein</topology>
    </subcellularLocation>
</comment>
<keyword evidence="2" id="KW-1003">Cell membrane</keyword>
<evidence type="ECO:0000256" key="1">
    <source>
        <dbReference type="ARBA" id="ARBA00004651"/>
    </source>
</evidence>
<feature type="transmembrane region" description="Helical" evidence="6">
    <location>
        <begin position="309"/>
        <end position="330"/>
    </location>
</feature>
<dbReference type="OrthoDB" id="9342495at2"/>
<evidence type="ECO:0000313" key="7">
    <source>
        <dbReference type="EMBL" id="EEH63809.1"/>
    </source>
</evidence>
<evidence type="ECO:0000256" key="2">
    <source>
        <dbReference type="ARBA" id="ARBA00022475"/>
    </source>
</evidence>
<feature type="transmembrane region" description="Helical" evidence="6">
    <location>
        <begin position="190"/>
        <end position="215"/>
    </location>
</feature>
<feature type="transmembrane region" description="Helical" evidence="6">
    <location>
        <begin position="246"/>
        <end position="268"/>
    </location>
</feature>
<dbReference type="GO" id="GO:0005886">
    <property type="term" value="C:plasma membrane"/>
    <property type="evidence" value="ECO:0007669"/>
    <property type="project" value="UniProtKB-SubCell"/>
</dbReference>
<evidence type="ECO:0000256" key="6">
    <source>
        <dbReference type="SAM" id="Phobius"/>
    </source>
</evidence>
<feature type="transmembrane region" description="Helical" evidence="6">
    <location>
        <begin position="495"/>
        <end position="517"/>
    </location>
</feature>
<name>C0VZV0_9ACTO</name>
<dbReference type="STRING" id="525245.HMPREF0044_0828"/>
<keyword evidence="3 6" id="KW-0812">Transmembrane</keyword>
<dbReference type="PANTHER" id="PTHR43652:SF6">
    <property type="entry name" value="ARGININE REPRESSOR"/>
    <property type="match status" value="1"/>
</dbReference>
<gene>
    <name evidence="7" type="ORF">HMPREF0044_0828</name>
</gene>
<protein>
    <submittedName>
        <fullName evidence="7">C4-dicarboxylate anaerobic carrier</fullName>
    </submittedName>
</protein>
<feature type="transmembrane region" description="Helical" evidence="6">
    <location>
        <begin position="222"/>
        <end position="240"/>
    </location>
</feature>
<sequence length="520" mass="56609">MSDSTNAQLGKKYRLPALPTAFSILFILLLLASIATWVIPAGSYAKLTYQAESSQFVISTPGEAEQTLPATQQVLDDLDVEIALENFTSGTISKPVSLPGTYQEIEQTPVGVMDIFRHMVNGTIEAADIMVFIMVLGGLIGVVQISGAFETGLIALTKRTKGHEFLLVAVVSILMQIAGTTLGLEEEALAFYPILVPVFIALGYDAIVAIAAIFLSGAMGTAFSTINPFSAIIASNAAGISFTEGIWWRFGGLLVAMCVLVPYIYFYARKVKADPTASFAYESREEFLSHWRIDLDTLQIRSFDWRQKLILVLFVAGFPIMMWGVTQWGWWFPEMAASFLLITIIVMTIAVVGNPNLNEKAVVEAFLKAASELVGVTIIIGLARAVNLVLSEGNISDTILHSATDVVSQMNGPLFIIVMMLIFCVLGFVVPSSSGLAVLAMPILAPLADAVGIPRFVVVSAYQWGQYSVLLIAPTGLIMVTLQMLNTKYNQWFKFVWPMVVFLFSFGLVLLVAQVLFYGS</sequence>
<feature type="transmembrane region" description="Helical" evidence="6">
    <location>
        <begin position="336"/>
        <end position="357"/>
    </location>
</feature>
<dbReference type="Pfam" id="PF03606">
    <property type="entry name" value="DcuC"/>
    <property type="match status" value="1"/>
</dbReference>
<feature type="transmembrane region" description="Helical" evidence="6">
    <location>
        <begin position="369"/>
        <end position="390"/>
    </location>
</feature>
<feature type="transmembrane region" description="Helical" evidence="6">
    <location>
        <begin position="21"/>
        <end position="39"/>
    </location>
</feature>
<feature type="transmembrane region" description="Helical" evidence="6">
    <location>
        <begin position="165"/>
        <end position="184"/>
    </location>
</feature>
<organism evidence="7 8">
    <name type="scientific">Gleimia coleocanis DSM 15436</name>
    <dbReference type="NCBI Taxonomy" id="525245"/>
    <lineage>
        <taxon>Bacteria</taxon>
        <taxon>Bacillati</taxon>
        <taxon>Actinomycetota</taxon>
        <taxon>Actinomycetes</taxon>
        <taxon>Actinomycetales</taxon>
        <taxon>Actinomycetaceae</taxon>
        <taxon>Gleimia</taxon>
    </lineage>
</organism>
<keyword evidence="8" id="KW-1185">Reference proteome</keyword>
<dbReference type="EMBL" id="ACFG01000030">
    <property type="protein sequence ID" value="EEH63809.1"/>
    <property type="molecule type" value="Genomic_DNA"/>
</dbReference>
<dbReference type="Proteomes" id="UP000010301">
    <property type="component" value="Unassembled WGS sequence"/>
</dbReference>
<feature type="transmembrane region" description="Helical" evidence="6">
    <location>
        <begin position="436"/>
        <end position="458"/>
    </location>
</feature>
<dbReference type="InterPro" id="IPR051679">
    <property type="entry name" value="DASS-Related_Transporters"/>
</dbReference>
<dbReference type="RefSeq" id="WP_006546600.1">
    <property type="nucleotide sequence ID" value="NZ_DS999543.1"/>
</dbReference>
<dbReference type="AlphaFoldDB" id="C0VZV0"/>
<evidence type="ECO:0000256" key="3">
    <source>
        <dbReference type="ARBA" id="ARBA00022692"/>
    </source>
</evidence>
<evidence type="ECO:0000313" key="8">
    <source>
        <dbReference type="Proteomes" id="UP000010301"/>
    </source>
</evidence>
<dbReference type="eggNOG" id="COG1288">
    <property type="taxonomic scope" value="Bacteria"/>
</dbReference>
<keyword evidence="5 6" id="KW-0472">Membrane</keyword>
<comment type="caution">
    <text evidence="7">The sequence shown here is derived from an EMBL/GenBank/DDBJ whole genome shotgun (WGS) entry which is preliminary data.</text>
</comment>
<feature type="transmembrane region" description="Helical" evidence="6">
    <location>
        <begin position="410"/>
        <end position="429"/>
    </location>
</feature>
<dbReference type="PANTHER" id="PTHR43652">
    <property type="entry name" value="BASIC AMINO ACID ANTIPORTER YFCC-RELATED"/>
    <property type="match status" value="1"/>
</dbReference>
<keyword evidence="4 6" id="KW-1133">Transmembrane helix</keyword>
<feature type="transmembrane region" description="Helical" evidence="6">
    <location>
        <begin position="129"/>
        <end position="153"/>
    </location>
</feature>
<accession>C0VZV0</accession>